<protein>
    <submittedName>
        <fullName evidence="2">Uncharacterized protein</fullName>
    </submittedName>
</protein>
<organism evidence="2 3">
    <name type="scientific">Pseudogymnoascus destructans (strain ATCC MYA-4855 / 20631-21)</name>
    <name type="common">Bat white-nose syndrome fungus</name>
    <name type="synonym">Geomyces destructans</name>
    <dbReference type="NCBI Taxonomy" id="658429"/>
    <lineage>
        <taxon>Eukaryota</taxon>
        <taxon>Fungi</taxon>
        <taxon>Dikarya</taxon>
        <taxon>Ascomycota</taxon>
        <taxon>Pezizomycotina</taxon>
        <taxon>Leotiomycetes</taxon>
        <taxon>Thelebolales</taxon>
        <taxon>Thelebolaceae</taxon>
        <taxon>Pseudogymnoascus</taxon>
    </lineage>
</organism>
<feature type="compositionally biased region" description="Polar residues" evidence="1">
    <location>
        <begin position="94"/>
        <end position="108"/>
    </location>
</feature>
<keyword evidence="3" id="KW-1185">Reference proteome</keyword>
<feature type="compositionally biased region" description="Low complexity" evidence="1">
    <location>
        <begin position="64"/>
        <end position="74"/>
    </location>
</feature>
<feature type="region of interest" description="Disordered" evidence="1">
    <location>
        <begin position="56"/>
        <end position="149"/>
    </location>
</feature>
<dbReference type="STRING" id="658429.L8G2Q0"/>
<dbReference type="HOGENOM" id="CLU_1750491_0_0_1"/>
<evidence type="ECO:0000256" key="1">
    <source>
        <dbReference type="SAM" id="MobiDB-lite"/>
    </source>
</evidence>
<dbReference type="EMBL" id="GL573492">
    <property type="protein sequence ID" value="ELR07074.1"/>
    <property type="molecule type" value="Genomic_DNA"/>
</dbReference>
<sequence length="149" mass="15887">MRYSPVFHLEDFFDRYAAPGASFDGAHASLAEVSLRHPAADEEYRAHNLHAMPAASSHFPDGIAAYPTTATTATGKRKKDAGEGNELPTRLHDSSTNGNNPTSATTDTLPHLDFFNSSSFPITSNGAHPPRDTRGRPCPSAPATVTPSI</sequence>
<dbReference type="VEuPathDB" id="FungiDB:GMDG_08251"/>
<dbReference type="Proteomes" id="UP000011064">
    <property type="component" value="Unassembled WGS sequence"/>
</dbReference>
<accession>L8G2Q0</accession>
<dbReference type="AlphaFoldDB" id="L8G2Q0"/>
<gene>
    <name evidence="2" type="ORF">GMDG_08251</name>
</gene>
<feature type="compositionally biased region" description="Polar residues" evidence="1">
    <location>
        <begin position="115"/>
        <end position="126"/>
    </location>
</feature>
<reference evidence="3" key="1">
    <citation type="submission" date="2010-09" db="EMBL/GenBank/DDBJ databases">
        <title>The genome sequence of Geomyces destructans 20631-21.</title>
        <authorList>
            <consortium name="The Broad Institute Genome Sequencing Platform"/>
            <person name="Cuomo C.A."/>
            <person name="Blehert D.S."/>
            <person name="Lorch J.M."/>
            <person name="Young S.K."/>
            <person name="Zeng Q."/>
            <person name="Gargeya S."/>
            <person name="Fitzgerald M."/>
            <person name="Haas B."/>
            <person name="Abouelleil A."/>
            <person name="Alvarado L."/>
            <person name="Arachchi H.M."/>
            <person name="Berlin A."/>
            <person name="Brown A."/>
            <person name="Chapman S.B."/>
            <person name="Chen Z."/>
            <person name="Dunbar C."/>
            <person name="Freedman E."/>
            <person name="Gearin G."/>
            <person name="Gellesch M."/>
            <person name="Goldberg J."/>
            <person name="Griggs A."/>
            <person name="Gujja S."/>
            <person name="Heiman D."/>
            <person name="Howarth C."/>
            <person name="Larson L."/>
            <person name="Lui A."/>
            <person name="MacDonald P.J.P."/>
            <person name="Montmayeur A."/>
            <person name="Murphy C."/>
            <person name="Neiman D."/>
            <person name="Pearson M."/>
            <person name="Priest M."/>
            <person name="Roberts A."/>
            <person name="Saif S."/>
            <person name="Shea T."/>
            <person name="Shenoy N."/>
            <person name="Sisk P."/>
            <person name="Stolte C."/>
            <person name="Sykes S."/>
            <person name="Wortman J."/>
            <person name="Nusbaum C."/>
            <person name="Birren B."/>
        </authorList>
    </citation>
    <scope>NUCLEOTIDE SEQUENCE [LARGE SCALE GENOMIC DNA]</scope>
    <source>
        <strain evidence="3">ATCC MYA-4855 / 20631-21</strain>
    </source>
</reference>
<evidence type="ECO:0000313" key="2">
    <source>
        <dbReference type="EMBL" id="ELR07074.1"/>
    </source>
</evidence>
<evidence type="ECO:0000313" key="3">
    <source>
        <dbReference type="Proteomes" id="UP000011064"/>
    </source>
</evidence>
<proteinExistence type="predicted"/>
<dbReference type="InParanoid" id="L8G2Q0"/>
<name>L8G2Q0_PSED2</name>